<dbReference type="GO" id="GO:0030163">
    <property type="term" value="P:protein catabolic process"/>
    <property type="evidence" value="ECO:0007669"/>
    <property type="project" value="InterPro"/>
</dbReference>
<name>A0AAE3SJZ1_9BACT</name>
<dbReference type="SUPFAM" id="SSF54736">
    <property type="entry name" value="ClpS-like"/>
    <property type="match status" value="1"/>
</dbReference>
<protein>
    <submittedName>
        <fullName evidence="2">ATP-dependent Clp protease adaptor ClpS</fullName>
    </submittedName>
</protein>
<sequence length="91" mass="10318">MDSFGKKWKSDHLSKGKESIKSLVLHNDNVNSFEFVIEALVDVCNHDDIQAEQCAFLTHFTGRCQVKRGTKQELTPIKQQLANKNLSVTID</sequence>
<evidence type="ECO:0000313" key="3">
    <source>
        <dbReference type="Proteomes" id="UP001207408"/>
    </source>
</evidence>
<dbReference type="AlphaFoldDB" id="A0AAE3SJZ1"/>
<dbReference type="RefSeq" id="WP_301199330.1">
    <property type="nucleotide sequence ID" value="NZ_JAPDPI010000018.1"/>
</dbReference>
<evidence type="ECO:0000313" key="2">
    <source>
        <dbReference type="EMBL" id="MCW3805958.1"/>
    </source>
</evidence>
<feature type="domain" description="Adaptor protein ClpS core" evidence="1">
    <location>
        <begin position="23"/>
        <end position="83"/>
    </location>
</feature>
<dbReference type="InterPro" id="IPR003769">
    <property type="entry name" value="ClpS_core"/>
</dbReference>
<organism evidence="2 3">
    <name type="scientific">Plebeiibacterium marinum</name>
    <dbReference type="NCBI Taxonomy" id="2992111"/>
    <lineage>
        <taxon>Bacteria</taxon>
        <taxon>Pseudomonadati</taxon>
        <taxon>Bacteroidota</taxon>
        <taxon>Bacteroidia</taxon>
        <taxon>Marinilabiliales</taxon>
        <taxon>Marinilabiliaceae</taxon>
        <taxon>Plebeiibacterium</taxon>
    </lineage>
</organism>
<dbReference type="EMBL" id="JAPDPI010000018">
    <property type="protein sequence ID" value="MCW3805958.1"/>
    <property type="molecule type" value="Genomic_DNA"/>
</dbReference>
<dbReference type="Pfam" id="PF02617">
    <property type="entry name" value="ClpS"/>
    <property type="match status" value="1"/>
</dbReference>
<dbReference type="GO" id="GO:0008233">
    <property type="term" value="F:peptidase activity"/>
    <property type="evidence" value="ECO:0007669"/>
    <property type="project" value="UniProtKB-KW"/>
</dbReference>
<dbReference type="Gene3D" id="3.30.1390.10">
    <property type="match status" value="1"/>
</dbReference>
<keyword evidence="2" id="KW-0645">Protease</keyword>
<dbReference type="InterPro" id="IPR014719">
    <property type="entry name" value="Ribosomal_bL12_C/ClpS-like"/>
</dbReference>
<keyword evidence="3" id="KW-1185">Reference proteome</keyword>
<dbReference type="Proteomes" id="UP001207408">
    <property type="component" value="Unassembled WGS sequence"/>
</dbReference>
<gene>
    <name evidence="2" type="ORF">OM074_09995</name>
</gene>
<keyword evidence="2" id="KW-0378">Hydrolase</keyword>
<accession>A0AAE3SJZ1</accession>
<reference evidence="2" key="1">
    <citation type="submission" date="2022-10" db="EMBL/GenBank/DDBJ databases">
        <authorList>
            <person name="Yu W.X."/>
        </authorList>
    </citation>
    <scope>NUCLEOTIDE SEQUENCE</scope>
    <source>
        <strain evidence="2">D04</strain>
    </source>
</reference>
<comment type="caution">
    <text evidence="2">The sequence shown here is derived from an EMBL/GenBank/DDBJ whole genome shotgun (WGS) entry which is preliminary data.</text>
</comment>
<evidence type="ECO:0000259" key="1">
    <source>
        <dbReference type="Pfam" id="PF02617"/>
    </source>
</evidence>
<dbReference type="GO" id="GO:0006508">
    <property type="term" value="P:proteolysis"/>
    <property type="evidence" value="ECO:0007669"/>
    <property type="project" value="UniProtKB-KW"/>
</dbReference>
<proteinExistence type="predicted"/>